<dbReference type="GO" id="GO:0071011">
    <property type="term" value="C:precatalytic spliceosome"/>
    <property type="evidence" value="ECO:0007669"/>
    <property type="project" value="TreeGrafter"/>
</dbReference>
<dbReference type="PANTHER" id="PTHR20978">
    <property type="entry name" value="SPLICING FACTOR 3B SUBUNIT 5"/>
    <property type="match status" value="1"/>
</dbReference>
<dbReference type="HOGENOM" id="CLU_138804_4_1_1"/>
<dbReference type="Pfam" id="PF07189">
    <property type="entry name" value="SF3b10"/>
    <property type="match status" value="1"/>
</dbReference>
<dbReference type="EMBL" id="DS480429">
    <property type="protein sequence ID" value="EDO16255.1"/>
    <property type="molecule type" value="Genomic_DNA"/>
</dbReference>
<dbReference type="GO" id="GO:0005686">
    <property type="term" value="C:U2 snRNP"/>
    <property type="evidence" value="ECO:0007669"/>
    <property type="project" value="EnsemblFungi"/>
</dbReference>
<protein>
    <recommendedName>
        <fullName evidence="3">Splicing factor subunit</fullName>
    </recommendedName>
</protein>
<dbReference type="GO" id="GO:0000245">
    <property type="term" value="P:spliceosomal complex assembly"/>
    <property type="evidence" value="ECO:0007669"/>
    <property type="project" value="EnsemblFungi"/>
</dbReference>
<dbReference type="InParanoid" id="A7TNC3"/>
<dbReference type="RefSeq" id="XP_001644113.1">
    <property type="nucleotide sequence ID" value="XM_001644063.1"/>
</dbReference>
<dbReference type="GO" id="GO:0005684">
    <property type="term" value="C:U2-type spliceosomal complex"/>
    <property type="evidence" value="ECO:0007669"/>
    <property type="project" value="EnsemblFungi"/>
</dbReference>
<accession>A7TNC3</accession>
<dbReference type="GeneID" id="5544385"/>
<organism evidence="2">
    <name type="scientific">Vanderwaltozyma polyspora (strain ATCC 22028 / DSM 70294 / BCRC 21397 / CBS 2163 / NBRC 10782 / NRRL Y-8283 / UCD 57-17)</name>
    <name type="common">Kluyveromyces polysporus</name>
    <dbReference type="NCBI Taxonomy" id="436907"/>
    <lineage>
        <taxon>Eukaryota</taxon>
        <taxon>Fungi</taxon>
        <taxon>Dikarya</taxon>
        <taxon>Ascomycota</taxon>
        <taxon>Saccharomycotina</taxon>
        <taxon>Saccharomycetes</taxon>
        <taxon>Saccharomycetales</taxon>
        <taxon>Saccharomycetaceae</taxon>
        <taxon>Vanderwaltozyma</taxon>
    </lineage>
</organism>
<dbReference type="PANTHER" id="PTHR20978:SF0">
    <property type="entry name" value="SPLICING FACTOR 3B SUBUNIT 5"/>
    <property type="match status" value="1"/>
</dbReference>
<dbReference type="STRING" id="436907.A7TNC3"/>
<dbReference type="OMA" id="NTTIEEW"/>
<gene>
    <name evidence="1" type="ORF">Kpol_505p32</name>
</gene>
<dbReference type="FunCoup" id="A7TNC3">
    <property type="interactions" value="89"/>
</dbReference>
<dbReference type="InterPro" id="IPR009846">
    <property type="entry name" value="SF3b5/RDS3-10"/>
</dbReference>
<keyword evidence="2" id="KW-1185">Reference proteome</keyword>
<dbReference type="PhylomeDB" id="A7TNC3"/>
<dbReference type="KEGG" id="vpo:Kpol_505p32"/>
<dbReference type="Proteomes" id="UP000000267">
    <property type="component" value="Unassembled WGS sequence"/>
</dbReference>
<reference evidence="1 2" key="1">
    <citation type="journal article" date="2007" name="Proc. Natl. Acad. Sci. U.S.A.">
        <title>Independent sorting-out of thousands of duplicated gene pairs in two yeast species descended from a whole-genome duplication.</title>
        <authorList>
            <person name="Scannell D.R."/>
            <person name="Frank A.C."/>
            <person name="Conant G.C."/>
            <person name="Byrne K.P."/>
            <person name="Woolfit M."/>
            <person name="Wolfe K.H."/>
        </authorList>
    </citation>
    <scope>NUCLEOTIDE SEQUENCE [LARGE SCALE GENOMIC DNA]</scope>
    <source>
        <strain evidence="2">ATCC 22028 / DSM 70294 / BCRC 21397 / CBS 2163 / NBRC 10782 / NRRL Y-8283 / UCD 57-17</strain>
    </source>
</reference>
<name>A7TNC3_VANPO</name>
<evidence type="ECO:0008006" key="3">
    <source>
        <dbReference type="Google" id="ProtNLM"/>
    </source>
</evidence>
<evidence type="ECO:0000313" key="2">
    <source>
        <dbReference type="Proteomes" id="UP000000267"/>
    </source>
</evidence>
<dbReference type="eggNOG" id="KOG3485">
    <property type="taxonomic scope" value="Eukaryota"/>
</dbReference>
<dbReference type="OrthoDB" id="274726at2759"/>
<sequence>MSDKVRQQQLYQVLKQKYVGLGNEKTTKEEWLTNVNRDTYNSLQGHSASLEYITLGKRASSKRDTKVDLINKMCNDEKIRRNDGDNK</sequence>
<dbReference type="AlphaFoldDB" id="A7TNC3"/>
<evidence type="ECO:0000313" key="1">
    <source>
        <dbReference type="EMBL" id="EDO16255.1"/>
    </source>
</evidence>
<proteinExistence type="predicted"/>